<feature type="compositionally biased region" description="Low complexity" evidence="1">
    <location>
        <begin position="19"/>
        <end position="41"/>
    </location>
</feature>
<evidence type="ECO:0000313" key="2">
    <source>
        <dbReference type="EMBL" id="TSN76547.1"/>
    </source>
</evidence>
<dbReference type="AlphaFoldDB" id="A0A556U7V2"/>
<accession>A0A556U7V2</accession>
<dbReference type="Proteomes" id="UP000319801">
    <property type="component" value="Unassembled WGS sequence"/>
</dbReference>
<name>A0A556U7V2_BAGYA</name>
<sequence>MGQQVGRVGDGASAALQNPPHGHSQQPQPHQSKGSRASSSGRRPRETTNSGTPACRVAVTANTSEPGINIFTQHSGFLKSVLSSPEARSSYEAEEQGEDRMMRYSHHLYSHLHYNCSR</sequence>
<organism evidence="2 3">
    <name type="scientific">Bagarius yarrelli</name>
    <name type="common">Goonch</name>
    <name type="synonym">Bagrus yarrelli</name>
    <dbReference type="NCBI Taxonomy" id="175774"/>
    <lineage>
        <taxon>Eukaryota</taxon>
        <taxon>Metazoa</taxon>
        <taxon>Chordata</taxon>
        <taxon>Craniata</taxon>
        <taxon>Vertebrata</taxon>
        <taxon>Euteleostomi</taxon>
        <taxon>Actinopterygii</taxon>
        <taxon>Neopterygii</taxon>
        <taxon>Teleostei</taxon>
        <taxon>Ostariophysi</taxon>
        <taxon>Siluriformes</taxon>
        <taxon>Sisoridae</taxon>
        <taxon>Sisorinae</taxon>
        <taxon>Bagarius</taxon>
    </lineage>
</organism>
<comment type="caution">
    <text evidence="2">The sequence shown here is derived from an EMBL/GenBank/DDBJ whole genome shotgun (WGS) entry which is preliminary data.</text>
</comment>
<feature type="region of interest" description="Disordered" evidence="1">
    <location>
        <begin position="1"/>
        <end position="56"/>
    </location>
</feature>
<evidence type="ECO:0000256" key="1">
    <source>
        <dbReference type="SAM" id="MobiDB-lite"/>
    </source>
</evidence>
<keyword evidence="3" id="KW-1185">Reference proteome</keyword>
<gene>
    <name evidence="2" type="ORF">Baya_8700</name>
</gene>
<reference evidence="2 3" key="1">
    <citation type="journal article" date="2019" name="Genome Biol. Evol.">
        <title>Whole-Genome Sequencing of the Giant Devil Catfish, Bagarius yarrelli.</title>
        <authorList>
            <person name="Jiang W."/>
            <person name="Lv Y."/>
            <person name="Cheng L."/>
            <person name="Yang K."/>
            <person name="Chao B."/>
            <person name="Wang X."/>
            <person name="Li Y."/>
            <person name="Pan X."/>
            <person name="You X."/>
            <person name="Zhang Y."/>
            <person name="Yang J."/>
            <person name="Li J."/>
            <person name="Zhang X."/>
            <person name="Liu S."/>
            <person name="Sun C."/>
            <person name="Yang J."/>
            <person name="Shi Q."/>
        </authorList>
    </citation>
    <scope>NUCLEOTIDE SEQUENCE [LARGE SCALE GENOMIC DNA]</scope>
    <source>
        <strain evidence="2">JWS20170419001</strain>
        <tissue evidence="2">Muscle</tissue>
    </source>
</reference>
<proteinExistence type="predicted"/>
<dbReference type="EMBL" id="VCAZ01000060">
    <property type="protein sequence ID" value="TSN76547.1"/>
    <property type="molecule type" value="Genomic_DNA"/>
</dbReference>
<evidence type="ECO:0000313" key="3">
    <source>
        <dbReference type="Proteomes" id="UP000319801"/>
    </source>
</evidence>
<protein>
    <submittedName>
        <fullName evidence="2">Uncharacterized protein</fullName>
    </submittedName>
</protein>